<protein>
    <recommendedName>
        <fullName evidence="3">HD domain-containing protein</fullName>
    </recommendedName>
</protein>
<dbReference type="Gene3D" id="1.10.3210.10">
    <property type="entry name" value="Hypothetical protein af1432"/>
    <property type="match status" value="1"/>
</dbReference>
<dbReference type="RefSeq" id="WP_413281480.1">
    <property type="nucleotide sequence ID" value="NZ_JBHFNT010000300.1"/>
</dbReference>
<name>A0ABV4WVT2_9CYAN</name>
<evidence type="ECO:0000313" key="2">
    <source>
        <dbReference type="Proteomes" id="UP001576780"/>
    </source>
</evidence>
<dbReference type="SUPFAM" id="SSF109604">
    <property type="entry name" value="HD-domain/PDEase-like"/>
    <property type="match status" value="1"/>
</dbReference>
<dbReference type="EMBL" id="JBHFNT010000300">
    <property type="protein sequence ID" value="MFB2839196.1"/>
    <property type="molecule type" value="Genomic_DNA"/>
</dbReference>
<comment type="caution">
    <text evidence="1">The sequence shown here is derived from an EMBL/GenBank/DDBJ whole genome shotgun (WGS) entry which is preliminary data.</text>
</comment>
<reference evidence="1 2" key="1">
    <citation type="submission" date="2024-09" db="EMBL/GenBank/DDBJ databases">
        <title>Floridaenema gen nov. (Aerosakkonemataceae, Aerosakkonematales ord. nov., Cyanobacteria) from benthic tropical and subtropical fresh waters, with the description of four new species.</title>
        <authorList>
            <person name="Moretto J.A."/>
            <person name="Berthold D.E."/>
            <person name="Lefler F.W."/>
            <person name="Huang I.-S."/>
            <person name="Laughinghouse H. IV."/>
        </authorList>
    </citation>
    <scope>NUCLEOTIDE SEQUENCE [LARGE SCALE GENOMIC DNA]</scope>
    <source>
        <strain evidence="1 2">BLCC-F167</strain>
    </source>
</reference>
<dbReference type="Proteomes" id="UP001576780">
    <property type="component" value="Unassembled WGS sequence"/>
</dbReference>
<evidence type="ECO:0000313" key="1">
    <source>
        <dbReference type="EMBL" id="MFB2839196.1"/>
    </source>
</evidence>
<gene>
    <name evidence="1" type="ORF">ACE1CA_32300</name>
</gene>
<accession>A0ABV4WVT2</accession>
<proteinExistence type="predicted"/>
<sequence length="179" mass="21210">MKIVEEIPLLEKILGDWKDIIGSQYEPYKNHVYRVINFCLMFHECSQEELEKITIAGSFHDLGIWSNNTVDYLPPSIELAKKYLEESDRTQWSTEIALMIDEHHKITEYADKKYPLVEVFRKADWVDVTMGLRAFDLPKNDVQEIIDKFPNLGFHANLMELTKAEFIRHPFNFLPMMKW</sequence>
<evidence type="ECO:0008006" key="3">
    <source>
        <dbReference type="Google" id="ProtNLM"/>
    </source>
</evidence>
<keyword evidence="2" id="KW-1185">Reference proteome</keyword>
<organism evidence="1 2">
    <name type="scientific">Floridaenema evergladense BLCC-F167</name>
    <dbReference type="NCBI Taxonomy" id="3153639"/>
    <lineage>
        <taxon>Bacteria</taxon>
        <taxon>Bacillati</taxon>
        <taxon>Cyanobacteriota</taxon>
        <taxon>Cyanophyceae</taxon>
        <taxon>Oscillatoriophycideae</taxon>
        <taxon>Aerosakkonematales</taxon>
        <taxon>Aerosakkonemataceae</taxon>
        <taxon>Floridanema</taxon>
        <taxon>Floridanema evergladense</taxon>
    </lineage>
</organism>